<feature type="modified residue" description="4-aspartylphosphate" evidence="5">
    <location>
        <position position="62"/>
    </location>
</feature>
<keyword evidence="2" id="KW-0805">Transcription regulation</keyword>
<dbReference type="SMART" id="SM00448">
    <property type="entry name" value="REC"/>
    <property type="match status" value="1"/>
</dbReference>
<evidence type="ECO:0000259" key="7">
    <source>
        <dbReference type="PROSITE" id="PS50110"/>
    </source>
</evidence>
<gene>
    <name evidence="8" type="ORF">BDD16_004306</name>
</gene>
<dbReference type="Proteomes" id="UP000518288">
    <property type="component" value="Unassembled WGS sequence"/>
</dbReference>
<evidence type="ECO:0000256" key="4">
    <source>
        <dbReference type="ARBA" id="ARBA00023163"/>
    </source>
</evidence>
<evidence type="ECO:0000313" key="8">
    <source>
        <dbReference type="EMBL" id="NYG35320.1"/>
    </source>
</evidence>
<dbReference type="SUPFAM" id="SSF52172">
    <property type="entry name" value="CheY-like"/>
    <property type="match status" value="1"/>
</dbReference>
<accession>A0A7Y9R167</accession>
<dbReference type="PROSITE" id="PS50110">
    <property type="entry name" value="RESPONSE_REGULATORY"/>
    <property type="match status" value="1"/>
</dbReference>
<evidence type="ECO:0000256" key="5">
    <source>
        <dbReference type="PROSITE-ProRule" id="PRU00169"/>
    </source>
</evidence>
<dbReference type="PROSITE" id="PS00622">
    <property type="entry name" value="HTH_LUXR_1"/>
    <property type="match status" value="1"/>
</dbReference>
<feature type="domain" description="Response regulatory" evidence="7">
    <location>
        <begin position="11"/>
        <end position="127"/>
    </location>
</feature>
<dbReference type="EMBL" id="JACCFH010000001">
    <property type="protein sequence ID" value="NYG35320.1"/>
    <property type="molecule type" value="Genomic_DNA"/>
</dbReference>
<dbReference type="InterPro" id="IPR016032">
    <property type="entry name" value="Sig_transdc_resp-reg_C-effctor"/>
</dbReference>
<dbReference type="Pfam" id="PF00196">
    <property type="entry name" value="GerE"/>
    <property type="match status" value="1"/>
</dbReference>
<protein>
    <submittedName>
        <fullName evidence="8">DNA-binding NarL/FixJ family response regulator</fullName>
    </submittedName>
</protein>
<dbReference type="PRINTS" id="PR00038">
    <property type="entry name" value="HTHLUXR"/>
</dbReference>
<evidence type="ECO:0000313" key="9">
    <source>
        <dbReference type="Proteomes" id="UP000518288"/>
    </source>
</evidence>
<name>A0A7Y9R167_9BURK</name>
<dbReference type="InterPro" id="IPR000792">
    <property type="entry name" value="Tscrpt_reg_LuxR_C"/>
</dbReference>
<dbReference type="InterPro" id="IPR058245">
    <property type="entry name" value="NreC/VraR/RcsB-like_REC"/>
</dbReference>
<keyword evidence="9" id="KW-1185">Reference proteome</keyword>
<dbReference type="PANTHER" id="PTHR43214">
    <property type="entry name" value="TWO-COMPONENT RESPONSE REGULATOR"/>
    <property type="match status" value="1"/>
</dbReference>
<dbReference type="Gene3D" id="3.40.50.2300">
    <property type="match status" value="1"/>
</dbReference>
<reference evidence="8 9" key="1">
    <citation type="submission" date="2020-07" db="EMBL/GenBank/DDBJ databases">
        <title>Genomic Encyclopedia of Archaeal and Bacterial Type Strains, Phase II (KMG-II): from individual species to whole genera.</title>
        <authorList>
            <person name="Goeker M."/>
        </authorList>
    </citation>
    <scope>NUCLEOTIDE SEQUENCE [LARGE SCALE GENOMIC DNA]</scope>
    <source>
        <strain evidence="8 9">DSM 21226</strain>
    </source>
</reference>
<feature type="domain" description="HTH luxR-type" evidence="6">
    <location>
        <begin position="150"/>
        <end position="215"/>
    </location>
</feature>
<dbReference type="SMART" id="SM00421">
    <property type="entry name" value="HTH_LUXR"/>
    <property type="match status" value="1"/>
</dbReference>
<dbReference type="GO" id="GO:0000160">
    <property type="term" value="P:phosphorelay signal transduction system"/>
    <property type="evidence" value="ECO:0007669"/>
    <property type="project" value="InterPro"/>
</dbReference>
<evidence type="ECO:0000256" key="1">
    <source>
        <dbReference type="ARBA" id="ARBA00022553"/>
    </source>
</evidence>
<dbReference type="InterPro" id="IPR011006">
    <property type="entry name" value="CheY-like_superfamily"/>
</dbReference>
<keyword evidence="4" id="KW-0804">Transcription</keyword>
<dbReference type="CDD" id="cd17535">
    <property type="entry name" value="REC_NarL-like"/>
    <property type="match status" value="1"/>
</dbReference>
<dbReference type="AlphaFoldDB" id="A0A7Y9R167"/>
<keyword evidence="1 5" id="KW-0597">Phosphoprotein</keyword>
<dbReference type="PANTHER" id="PTHR43214:SF41">
    <property type="entry name" value="NITRATE_NITRITE RESPONSE REGULATOR PROTEIN NARP"/>
    <property type="match status" value="1"/>
</dbReference>
<dbReference type="PROSITE" id="PS50043">
    <property type="entry name" value="HTH_LUXR_2"/>
    <property type="match status" value="1"/>
</dbReference>
<dbReference type="SUPFAM" id="SSF46894">
    <property type="entry name" value="C-terminal effector domain of the bipartite response regulators"/>
    <property type="match status" value="1"/>
</dbReference>
<dbReference type="Pfam" id="PF00072">
    <property type="entry name" value="Response_reg"/>
    <property type="match status" value="1"/>
</dbReference>
<dbReference type="RefSeq" id="WP_179635858.1">
    <property type="nucleotide sequence ID" value="NZ_JACCFH010000001.1"/>
</dbReference>
<dbReference type="GO" id="GO:0003677">
    <property type="term" value="F:DNA binding"/>
    <property type="evidence" value="ECO:0007669"/>
    <property type="project" value="UniProtKB-KW"/>
</dbReference>
<keyword evidence="3 8" id="KW-0238">DNA-binding</keyword>
<evidence type="ECO:0000256" key="2">
    <source>
        <dbReference type="ARBA" id="ARBA00023015"/>
    </source>
</evidence>
<proteinExistence type="predicted"/>
<dbReference type="GO" id="GO:0006355">
    <property type="term" value="P:regulation of DNA-templated transcription"/>
    <property type="evidence" value="ECO:0007669"/>
    <property type="project" value="InterPro"/>
</dbReference>
<evidence type="ECO:0000259" key="6">
    <source>
        <dbReference type="PROSITE" id="PS50043"/>
    </source>
</evidence>
<comment type="caution">
    <text evidence="8">The sequence shown here is derived from an EMBL/GenBank/DDBJ whole genome shotgun (WGS) entry which is preliminary data.</text>
</comment>
<dbReference type="InterPro" id="IPR039420">
    <property type="entry name" value="WalR-like"/>
</dbReference>
<dbReference type="CDD" id="cd06170">
    <property type="entry name" value="LuxR_C_like"/>
    <property type="match status" value="1"/>
</dbReference>
<organism evidence="8 9">
    <name type="scientific">Sphaerotilus montanus</name>
    <dbReference type="NCBI Taxonomy" id="522889"/>
    <lineage>
        <taxon>Bacteria</taxon>
        <taxon>Pseudomonadati</taxon>
        <taxon>Pseudomonadota</taxon>
        <taxon>Betaproteobacteria</taxon>
        <taxon>Burkholderiales</taxon>
        <taxon>Sphaerotilaceae</taxon>
        <taxon>Sphaerotilus</taxon>
    </lineage>
</organism>
<dbReference type="InterPro" id="IPR001789">
    <property type="entry name" value="Sig_transdc_resp-reg_receiver"/>
</dbReference>
<sequence>MNATLHEPGLRVLLVDDHTIVREGLKRILESTREGWNITEESSGFRAMDNLRHQDCGLVIVDLSMPGMSGLELIRRIRAESTRLPILVLSMHAEEEYALRAFKAGANGYVTKDSAAEELVVAARKVANGGTYVTTSLAERVVQQLNGSVDVPRHARLSEREMEVLRRIVAGERAGDIAEALHLSIKTVSTHKTRIMDKLQAPSTAALVRYAIQHGLLLPPADAEEHGDWNHGTQPGELT</sequence>
<evidence type="ECO:0000256" key="3">
    <source>
        <dbReference type="ARBA" id="ARBA00023125"/>
    </source>
</evidence>